<feature type="transmembrane region" description="Helical" evidence="1">
    <location>
        <begin position="12"/>
        <end position="34"/>
    </location>
</feature>
<feature type="transmembrane region" description="Helical" evidence="1">
    <location>
        <begin position="235"/>
        <end position="254"/>
    </location>
</feature>
<dbReference type="AlphaFoldDB" id="A0A2R7YTY2"/>
<keyword evidence="3" id="KW-1185">Reference proteome</keyword>
<sequence length="312" mass="32389">MSTPSVARPRQTTMAGAMVMLAGVFVVLSVWDAVSRLRSIETREAIEGFLADAPGRDLGLSVESMIQTLQGIATVAALCSVAAVALGWRVLQGSRQARVVLSVLAVPIFVTGLVAGGFMSSLLAVATAMLWLSPSREWFAGTPLPEPVKPLPAGLPAQPVARGLPTTAARPTAPQPVRVALIATVVVAGVVFAMTLVSLVFLAAQPDVVLEELRKQNPDLEDQGISESLLLTTSYVSGAIALVWSGAAVVLAVLMAGRRSWAARVLLVSAVACAVLCLVATFASPVALVPAVAALITTSSLRRPETRAWLNG</sequence>
<evidence type="ECO:0000313" key="2">
    <source>
        <dbReference type="EMBL" id="PUA79784.1"/>
    </source>
</evidence>
<gene>
    <name evidence="2" type="ORF">C7S10_17040</name>
</gene>
<feature type="transmembrane region" description="Helical" evidence="1">
    <location>
        <begin position="71"/>
        <end position="91"/>
    </location>
</feature>
<feature type="transmembrane region" description="Helical" evidence="1">
    <location>
        <begin position="266"/>
        <end position="296"/>
    </location>
</feature>
<keyword evidence="1" id="KW-0472">Membrane</keyword>
<accession>A0A2R7YTY2</accession>
<keyword evidence="1" id="KW-0812">Transmembrane</keyword>
<organism evidence="2 3">
    <name type="scientific">Nocardioides currus</name>
    <dbReference type="NCBI Taxonomy" id="2133958"/>
    <lineage>
        <taxon>Bacteria</taxon>
        <taxon>Bacillati</taxon>
        <taxon>Actinomycetota</taxon>
        <taxon>Actinomycetes</taxon>
        <taxon>Propionibacteriales</taxon>
        <taxon>Nocardioidaceae</taxon>
        <taxon>Nocardioides</taxon>
    </lineage>
</organism>
<proteinExistence type="predicted"/>
<evidence type="ECO:0000256" key="1">
    <source>
        <dbReference type="SAM" id="Phobius"/>
    </source>
</evidence>
<dbReference type="Proteomes" id="UP000244867">
    <property type="component" value="Unassembled WGS sequence"/>
</dbReference>
<dbReference type="EMBL" id="PYXZ01000008">
    <property type="protein sequence ID" value="PUA79784.1"/>
    <property type="molecule type" value="Genomic_DNA"/>
</dbReference>
<name>A0A2R7YTY2_9ACTN</name>
<feature type="transmembrane region" description="Helical" evidence="1">
    <location>
        <begin position="179"/>
        <end position="204"/>
    </location>
</feature>
<protein>
    <recommendedName>
        <fullName evidence="4">DUF4064 domain-containing protein</fullName>
    </recommendedName>
</protein>
<feature type="transmembrane region" description="Helical" evidence="1">
    <location>
        <begin position="103"/>
        <end position="132"/>
    </location>
</feature>
<dbReference type="OrthoDB" id="3818504at2"/>
<dbReference type="RefSeq" id="WP_108345647.1">
    <property type="nucleotide sequence ID" value="NZ_PYXZ01000008.1"/>
</dbReference>
<evidence type="ECO:0000313" key="3">
    <source>
        <dbReference type="Proteomes" id="UP000244867"/>
    </source>
</evidence>
<reference evidence="2 3" key="1">
    <citation type="submission" date="2018-03" db="EMBL/GenBank/DDBJ databases">
        <authorList>
            <person name="Keele B.F."/>
        </authorList>
    </citation>
    <scope>NUCLEOTIDE SEQUENCE [LARGE SCALE GENOMIC DNA]</scope>
    <source>
        <strain evidence="2 3">IB-3</strain>
    </source>
</reference>
<evidence type="ECO:0008006" key="4">
    <source>
        <dbReference type="Google" id="ProtNLM"/>
    </source>
</evidence>
<keyword evidence="1" id="KW-1133">Transmembrane helix</keyword>
<comment type="caution">
    <text evidence="2">The sequence shown here is derived from an EMBL/GenBank/DDBJ whole genome shotgun (WGS) entry which is preliminary data.</text>
</comment>